<dbReference type="AlphaFoldDB" id="A0A853DG35"/>
<protein>
    <recommendedName>
        <fullName evidence="1">Amine oxidase domain-containing protein</fullName>
    </recommendedName>
</protein>
<dbReference type="Gene3D" id="3.50.50.60">
    <property type="entry name" value="FAD/NAD(P)-binding domain"/>
    <property type="match status" value="1"/>
</dbReference>
<gene>
    <name evidence="2" type="ORF">HNR15_000158</name>
</gene>
<dbReference type="Pfam" id="PF13450">
    <property type="entry name" value="NAD_binding_8"/>
    <property type="match status" value="1"/>
</dbReference>
<dbReference type="InterPro" id="IPR036188">
    <property type="entry name" value="FAD/NAD-bd_sf"/>
</dbReference>
<comment type="caution">
    <text evidence="2">The sequence shown here is derived from an EMBL/GenBank/DDBJ whole genome shotgun (WGS) entry which is preliminary data.</text>
</comment>
<organism evidence="2 3">
    <name type="scientific">Allobranchiibius huperziae</name>
    <dbReference type="NCBI Taxonomy" id="1874116"/>
    <lineage>
        <taxon>Bacteria</taxon>
        <taxon>Bacillati</taxon>
        <taxon>Actinomycetota</taxon>
        <taxon>Actinomycetes</taxon>
        <taxon>Micrococcales</taxon>
        <taxon>Dermacoccaceae</taxon>
        <taxon>Allobranchiibius</taxon>
    </lineage>
</organism>
<dbReference type="RefSeq" id="WP_179478301.1">
    <property type="nucleotide sequence ID" value="NZ_JACCFW010000001.1"/>
</dbReference>
<dbReference type="GO" id="GO:0016491">
    <property type="term" value="F:oxidoreductase activity"/>
    <property type="evidence" value="ECO:0007669"/>
    <property type="project" value="InterPro"/>
</dbReference>
<dbReference type="EMBL" id="JACCFW010000001">
    <property type="protein sequence ID" value="NYJ73195.1"/>
    <property type="molecule type" value="Genomic_DNA"/>
</dbReference>
<keyword evidence="3" id="KW-1185">Reference proteome</keyword>
<accession>A0A853DG35</accession>
<evidence type="ECO:0000259" key="1">
    <source>
        <dbReference type="Pfam" id="PF01593"/>
    </source>
</evidence>
<evidence type="ECO:0000313" key="2">
    <source>
        <dbReference type="EMBL" id="NYJ73195.1"/>
    </source>
</evidence>
<feature type="domain" description="Amine oxidase" evidence="1">
    <location>
        <begin position="97"/>
        <end position="315"/>
    </location>
</feature>
<sequence>MDPVVVVGGGISGVACARALTEGGADVTLLDQGRRLGGRMAVRTVDGHAVDTGASYFTVSDDRFAAVVSDWQGRGLAREWTDTFQVYDDGERGDPKQGSMRWASPSGLRSLVEDLAAGLRTEQSKVQVVTRDEQTGALAVDGRPAGTVVLAMPDPQAYRLLDPSLHSRSVLTDDYAPTLALLAGWERRSWNQGFDGAFVNGDPHLTWIADDGARRGDGAPVLVAHATEELARQHLADPDAAEPVMLASLTGLLDIRDRPTWSRVQRWSFAHPAGTREDAFHLGDDGIGFCGDSWSDKPRVEAAWLSGTQLADAILDRRR</sequence>
<evidence type="ECO:0000313" key="3">
    <source>
        <dbReference type="Proteomes" id="UP000571817"/>
    </source>
</evidence>
<reference evidence="2 3" key="1">
    <citation type="submission" date="2020-07" db="EMBL/GenBank/DDBJ databases">
        <title>Sequencing the genomes of 1000 actinobacteria strains.</title>
        <authorList>
            <person name="Klenk H.-P."/>
        </authorList>
    </citation>
    <scope>NUCLEOTIDE SEQUENCE [LARGE SCALE GENOMIC DNA]</scope>
    <source>
        <strain evidence="2 3">DSM 29531</strain>
    </source>
</reference>
<name>A0A853DG35_9MICO</name>
<dbReference type="Proteomes" id="UP000571817">
    <property type="component" value="Unassembled WGS sequence"/>
</dbReference>
<proteinExistence type="predicted"/>
<dbReference type="PANTHER" id="PTHR16128:SF5">
    <property type="entry name" value="FAD_NAD(P)-BINDING OXIDOREDUCTASE FAMILY PROTEIN"/>
    <property type="match status" value="1"/>
</dbReference>
<dbReference type="PANTHER" id="PTHR16128">
    <property type="entry name" value="FAD/NAD(P)-BINDING OXIDOREDUCTASE FAMILY PROTEIN"/>
    <property type="match status" value="1"/>
</dbReference>
<dbReference type="Pfam" id="PF01593">
    <property type="entry name" value="Amino_oxidase"/>
    <property type="match status" value="1"/>
</dbReference>
<dbReference type="SUPFAM" id="SSF51905">
    <property type="entry name" value="FAD/NAD(P)-binding domain"/>
    <property type="match status" value="1"/>
</dbReference>
<dbReference type="Gene3D" id="3.90.660.10">
    <property type="match status" value="1"/>
</dbReference>
<dbReference type="InterPro" id="IPR002937">
    <property type="entry name" value="Amino_oxidase"/>
</dbReference>